<dbReference type="GO" id="GO:0000166">
    <property type="term" value="F:nucleotide binding"/>
    <property type="evidence" value="ECO:0007669"/>
    <property type="project" value="UniProtKB-KW"/>
</dbReference>
<dbReference type="Proteomes" id="UP000004221">
    <property type="component" value="Unassembled WGS sequence"/>
</dbReference>
<keyword evidence="14" id="KW-1185">Reference proteome</keyword>
<feature type="binding site" evidence="10">
    <location>
        <begin position="19"/>
        <end position="24"/>
    </location>
    <ligand>
        <name>substrate</name>
    </ligand>
</feature>
<evidence type="ECO:0000256" key="4">
    <source>
        <dbReference type="ARBA" id="ARBA00022801"/>
    </source>
</evidence>
<comment type="subunit">
    <text evidence="10">Homodimer.</text>
</comment>
<evidence type="ECO:0000256" key="11">
    <source>
        <dbReference type="SAM" id="Phobius"/>
    </source>
</evidence>
<keyword evidence="11" id="KW-1133">Transmembrane helix</keyword>
<evidence type="ECO:0000256" key="1">
    <source>
        <dbReference type="ARBA" id="ARBA00001936"/>
    </source>
</evidence>
<sequence length="191" mass="20137">MTEAHSGVVSAPVRIAVGSSNPTKLHAVEIAAASFFDRVVIEAVDVPSGVPGQPWGDDETAQGAFHRAECARTARDADIGVGIESGVDEGPFERLYVVSWAVAVDRRGAFGAGGSERFPLPADVAAALHRGDELGPHLDRLVGIPGISRREGAVSLITGGRRNRTGILVVAVLHAFAALLRPWTVYLRDSR</sequence>
<dbReference type="GO" id="GO:0046872">
    <property type="term" value="F:metal ion binding"/>
    <property type="evidence" value="ECO:0007669"/>
    <property type="project" value="UniProtKB-KW"/>
</dbReference>
<evidence type="ECO:0000313" key="14">
    <source>
        <dbReference type="Proteomes" id="UP000004221"/>
    </source>
</evidence>
<evidence type="ECO:0000256" key="5">
    <source>
        <dbReference type="ARBA" id="ARBA00022842"/>
    </source>
</evidence>
<evidence type="ECO:0000256" key="2">
    <source>
        <dbReference type="ARBA" id="ARBA00022723"/>
    </source>
</evidence>
<keyword evidence="6 10" id="KW-0546">Nucleotide metabolism</keyword>
<dbReference type="RefSeq" id="WP_008477884.1">
    <property type="nucleotide sequence ID" value="NZ_CAGS01000226.1"/>
</dbReference>
<evidence type="ECO:0000256" key="3">
    <source>
        <dbReference type="ARBA" id="ARBA00022741"/>
    </source>
</evidence>
<dbReference type="InterPro" id="IPR002786">
    <property type="entry name" value="Non_canon_purine_NTPase"/>
</dbReference>
<keyword evidence="11" id="KW-0812">Transmembrane</keyword>
<dbReference type="OrthoDB" id="164951at2"/>
<dbReference type="InterPro" id="IPR050299">
    <property type="entry name" value="YjjX_NTPase"/>
</dbReference>
<dbReference type="HAMAP" id="MF_00648">
    <property type="entry name" value="Non_canon_purine_NTPase_YjjX"/>
    <property type="match status" value="1"/>
</dbReference>
<feature type="domain" description="Non-canonical purine NTP phosphatase/PRRC1" evidence="12">
    <location>
        <begin position="18"/>
        <end position="179"/>
    </location>
</feature>
<dbReference type="InterPro" id="IPR026533">
    <property type="entry name" value="NTPase/PRRC1"/>
</dbReference>
<reference evidence="13 14" key="1">
    <citation type="journal article" date="2012" name="ISME J.">
        <title>Nitrification expanded: discovery, physiology and genomics of a nitrite-oxidizing bacterium from the phylum Chloroflexi.</title>
        <authorList>
            <person name="Sorokin D.Y."/>
            <person name="Lucker S."/>
            <person name="Vejmelkova D."/>
            <person name="Kostrikina N.A."/>
            <person name="Kleerebezem R."/>
            <person name="Rijpstra W.I."/>
            <person name="Damste J.S."/>
            <person name="Le Paslier D."/>
            <person name="Muyzer G."/>
            <person name="Wagner M."/>
            <person name="van Loosdrecht M.C."/>
            <person name="Daims H."/>
        </authorList>
    </citation>
    <scope>NUCLEOTIDE SEQUENCE [LARGE SCALE GENOMIC DNA]</scope>
    <source>
        <strain evidence="14">none</strain>
    </source>
</reference>
<comment type="caution">
    <text evidence="10">Lacks conserved residue(s) required for the propagation of feature annotation.</text>
</comment>
<keyword evidence="11" id="KW-0472">Membrane</keyword>
<feature type="binding site" evidence="10">
    <location>
        <begin position="76"/>
        <end position="77"/>
    </location>
    <ligand>
        <name>substrate</name>
    </ligand>
</feature>
<dbReference type="Pfam" id="PF01931">
    <property type="entry name" value="NTPase_I-T"/>
    <property type="match status" value="1"/>
</dbReference>
<gene>
    <name evidence="13" type="ORF">NITHO_3010022</name>
</gene>
<dbReference type="AlphaFoldDB" id="I4EH79"/>
<evidence type="ECO:0000313" key="13">
    <source>
        <dbReference type="EMBL" id="CCF84041.1"/>
    </source>
</evidence>
<dbReference type="EC" id="3.6.1.73" evidence="10"/>
<evidence type="ECO:0000256" key="8">
    <source>
        <dbReference type="ARBA" id="ARBA00048174"/>
    </source>
</evidence>
<dbReference type="GO" id="GO:0009117">
    <property type="term" value="P:nucleotide metabolic process"/>
    <property type="evidence" value="ECO:0007669"/>
    <property type="project" value="UniProtKB-KW"/>
</dbReference>
<feature type="binding site" evidence="10">
    <location>
        <position position="76"/>
    </location>
    <ligand>
        <name>Mg(2+)</name>
        <dbReference type="ChEBI" id="CHEBI:18420"/>
    </ligand>
</feature>
<keyword evidence="3 10" id="KW-0547">Nucleotide-binding</keyword>
<comment type="catalytic activity">
    <reaction evidence="9 10">
        <text>XTP + H2O = XDP + phosphate + H(+)</text>
        <dbReference type="Rhea" id="RHEA:28406"/>
        <dbReference type="ChEBI" id="CHEBI:15377"/>
        <dbReference type="ChEBI" id="CHEBI:15378"/>
        <dbReference type="ChEBI" id="CHEBI:43474"/>
        <dbReference type="ChEBI" id="CHEBI:59884"/>
        <dbReference type="ChEBI" id="CHEBI:61314"/>
        <dbReference type="EC" id="3.6.1.73"/>
    </reaction>
</comment>
<dbReference type="GO" id="GO:0103023">
    <property type="term" value="F:ITPase activity"/>
    <property type="evidence" value="ECO:0007669"/>
    <property type="project" value="UniProtKB-EC"/>
</dbReference>
<organism evidence="13 14">
    <name type="scientific">Nitrolancea hollandica Lb</name>
    <dbReference type="NCBI Taxonomy" id="1129897"/>
    <lineage>
        <taxon>Bacteria</taxon>
        <taxon>Pseudomonadati</taxon>
        <taxon>Thermomicrobiota</taxon>
        <taxon>Thermomicrobia</taxon>
        <taxon>Sphaerobacterales</taxon>
        <taxon>Sphaerobacterineae</taxon>
        <taxon>Sphaerobacteraceae</taxon>
        <taxon>Nitrolancea</taxon>
    </lineage>
</organism>
<evidence type="ECO:0000256" key="10">
    <source>
        <dbReference type="HAMAP-Rule" id="MF_00648"/>
    </source>
</evidence>
<keyword evidence="2 10" id="KW-0479">Metal-binding</keyword>
<dbReference type="SUPFAM" id="SSF52972">
    <property type="entry name" value="ITPase-like"/>
    <property type="match status" value="1"/>
</dbReference>
<dbReference type="PANTHER" id="PTHR34699:SF2">
    <property type="entry name" value="NON-CANONICAL PURINE NTP PHOSPHATASE_PRRC1 DOMAIN-CONTAINING PROTEIN"/>
    <property type="match status" value="1"/>
</dbReference>
<proteinExistence type="inferred from homology"/>
<evidence type="ECO:0000256" key="6">
    <source>
        <dbReference type="ARBA" id="ARBA00023080"/>
    </source>
</evidence>
<protein>
    <recommendedName>
        <fullName evidence="10">Probable inosine/xanthosine triphosphatase</fullName>
        <shortName evidence="10">ITPase/XTPase</shortName>
        <ecNumber evidence="10">3.6.1.73</ecNumber>
    </recommendedName>
    <alternativeName>
        <fullName evidence="10">Non-canonical purine NTP phosphatase</fullName>
    </alternativeName>
    <alternativeName>
        <fullName evidence="10">Non-standard purine NTP phosphatase</fullName>
    </alternativeName>
    <alternativeName>
        <fullName evidence="10">Nucleoside-triphosphate phosphatase</fullName>
        <shortName evidence="10">NTPase</shortName>
    </alternativeName>
</protein>
<keyword evidence="5 10" id="KW-0460">Magnesium</keyword>
<keyword evidence="7 10" id="KW-0464">Manganese</keyword>
<dbReference type="InterPro" id="IPR029001">
    <property type="entry name" value="ITPase-like_fam"/>
</dbReference>
<dbReference type="Gene3D" id="3.90.950.10">
    <property type="match status" value="1"/>
</dbReference>
<comment type="cofactor">
    <cofactor evidence="10">
        <name>Mg(2+)</name>
        <dbReference type="ChEBI" id="CHEBI:18420"/>
    </cofactor>
    <cofactor evidence="10">
        <name>Mn(2+)</name>
        <dbReference type="ChEBI" id="CHEBI:29035"/>
    </cofactor>
    <text evidence="10">Binds 1 divalent metal cation per subunit; can use either Mg(2+) or Mn(2+).</text>
</comment>
<comment type="caution">
    <text evidence="13">The sequence shown here is derived from an EMBL/GenBank/DDBJ whole genome shotgun (WGS) entry which is preliminary data.</text>
</comment>
<evidence type="ECO:0000256" key="9">
    <source>
        <dbReference type="ARBA" id="ARBA00048781"/>
    </source>
</evidence>
<accession>I4EH79</accession>
<name>I4EH79_9BACT</name>
<feature type="transmembrane region" description="Helical" evidence="11">
    <location>
        <begin position="165"/>
        <end position="183"/>
    </location>
</feature>
<comment type="similarity">
    <text evidence="10">Belongs to the YjjX NTPase family.</text>
</comment>
<comment type="cofactor">
    <cofactor evidence="1">
        <name>Mn(2+)</name>
        <dbReference type="ChEBI" id="CHEBI:29035"/>
    </cofactor>
</comment>
<dbReference type="GO" id="GO:0006772">
    <property type="term" value="P:thiamine metabolic process"/>
    <property type="evidence" value="ECO:0007669"/>
    <property type="project" value="TreeGrafter"/>
</dbReference>
<evidence type="ECO:0000259" key="12">
    <source>
        <dbReference type="Pfam" id="PF01931"/>
    </source>
</evidence>
<keyword evidence="4 10" id="KW-0378">Hydrolase</keyword>
<comment type="function">
    <text evidence="10">Phosphatase that hydrolyzes non-canonical purine nucleotides such as XTP and ITP to their respective diphosphate derivatives. Probably excludes non-canonical purines from DNA/RNA precursor pool, thus preventing their incorporation into DNA/RNA and avoiding chromosomal lesions.</text>
</comment>
<dbReference type="EMBL" id="CAGS01000226">
    <property type="protein sequence ID" value="CCF84041.1"/>
    <property type="molecule type" value="Genomic_DNA"/>
</dbReference>
<comment type="catalytic activity">
    <reaction evidence="8 10">
        <text>ITP + H2O = IDP + phosphate + H(+)</text>
        <dbReference type="Rhea" id="RHEA:28330"/>
        <dbReference type="ChEBI" id="CHEBI:15377"/>
        <dbReference type="ChEBI" id="CHEBI:15378"/>
        <dbReference type="ChEBI" id="CHEBI:43474"/>
        <dbReference type="ChEBI" id="CHEBI:58280"/>
        <dbReference type="ChEBI" id="CHEBI:61402"/>
        <dbReference type="EC" id="3.6.1.73"/>
    </reaction>
</comment>
<dbReference type="PANTHER" id="PTHR34699">
    <property type="match status" value="1"/>
</dbReference>
<evidence type="ECO:0000256" key="7">
    <source>
        <dbReference type="ARBA" id="ARBA00023211"/>
    </source>
</evidence>